<evidence type="ECO:0000256" key="10">
    <source>
        <dbReference type="SAM" id="MobiDB-lite"/>
    </source>
</evidence>
<comment type="caution">
    <text evidence="12">The sequence shown here is derived from an EMBL/GenBank/DDBJ whole genome shotgun (WGS) entry which is preliminary data.</text>
</comment>
<dbReference type="PANTHER" id="PTHR46125:SF24">
    <property type="entry name" value="GATA TRANSCRIPTION FACTOR 18"/>
    <property type="match status" value="1"/>
</dbReference>
<evidence type="ECO:0000259" key="11">
    <source>
        <dbReference type="PROSITE" id="PS51320"/>
    </source>
</evidence>
<keyword evidence="4" id="KW-0862">Zinc</keyword>
<dbReference type="InterPro" id="IPR010399">
    <property type="entry name" value="Tify_dom"/>
</dbReference>
<dbReference type="OrthoDB" id="2162994at2759"/>
<keyword evidence="5" id="KW-0805">Transcription regulation</keyword>
<comment type="subcellular location">
    <subcellularLocation>
        <location evidence="1">Nucleus</location>
    </subcellularLocation>
</comment>
<evidence type="ECO:0000256" key="5">
    <source>
        <dbReference type="ARBA" id="ARBA00023015"/>
    </source>
</evidence>
<evidence type="ECO:0000256" key="7">
    <source>
        <dbReference type="ARBA" id="ARBA00023159"/>
    </source>
</evidence>
<evidence type="ECO:0000256" key="4">
    <source>
        <dbReference type="ARBA" id="ARBA00022833"/>
    </source>
</evidence>
<evidence type="ECO:0000256" key="6">
    <source>
        <dbReference type="ARBA" id="ARBA00023125"/>
    </source>
</evidence>
<dbReference type="InterPro" id="IPR010402">
    <property type="entry name" value="CCT_domain"/>
</dbReference>
<keyword evidence="8" id="KW-0804">Transcription</keyword>
<name>A0A835D103_TETSI</name>
<keyword evidence="2" id="KW-0479">Metal-binding</keyword>
<keyword evidence="13" id="KW-1185">Reference proteome</keyword>
<keyword evidence="6" id="KW-0238">DNA-binding</keyword>
<keyword evidence="3" id="KW-0863">Zinc-finger</keyword>
<dbReference type="PANTHER" id="PTHR46125">
    <property type="entry name" value="GATA TRANSCRIPTION FACTOR 28"/>
    <property type="match status" value="1"/>
</dbReference>
<reference evidence="12 13" key="1">
    <citation type="submission" date="2020-04" db="EMBL/GenBank/DDBJ databases">
        <title>Plant Genome Project.</title>
        <authorList>
            <person name="Zhang R.-G."/>
        </authorList>
    </citation>
    <scope>NUCLEOTIDE SEQUENCE [LARGE SCALE GENOMIC DNA]</scope>
    <source>
        <strain evidence="12">YNK0</strain>
        <tissue evidence="12">Leaf</tissue>
    </source>
</reference>
<dbReference type="EMBL" id="JABCRI010000024">
    <property type="protein sequence ID" value="KAF8377396.1"/>
    <property type="molecule type" value="Genomic_DNA"/>
</dbReference>
<evidence type="ECO:0000256" key="2">
    <source>
        <dbReference type="ARBA" id="ARBA00022723"/>
    </source>
</evidence>
<dbReference type="Proteomes" id="UP000655225">
    <property type="component" value="Unassembled WGS sequence"/>
</dbReference>
<dbReference type="GO" id="GO:0003677">
    <property type="term" value="F:DNA binding"/>
    <property type="evidence" value="ECO:0007669"/>
    <property type="project" value="UniProtKB-KW"/>
</dbReference>
<sequence>MPDTNRQASMYGHDQAMNIPSQIDDDDDGAGDESIDNPHIRYEAHAMEDGGVGSSVVVMEGVEDVPSNSLYVAGSNVVLPREEGMDQLTLSFQGQVYVFDAVSSEKVQAVLLLLGGYEIPSSVPSMGLASQNQRGLSEFPRQLSQPQRAASLIRFREKRKGRCFEKKIRYDVRQEVALRYVDEYIVLHCFC</sequence>
<keyword evidence="9" id="KW-0539">Nucleus</keyword>
<organism evidence="12 13">
    <name type="scientific">Tetracentron sinense</name>
    <name type="common">Spur-leaf</name>
    <dbReference type="NCBI Taxonomy" id="13715"/>
    <lineage>
        <taxon>Eukaryota</taxon>
        <taxon>Viridiplantae</taxon>
        <taxon>Streptophyta</taxon>
        <taxon>Embryophyta</taxon>
        <taxon>Tracheophyta</taxon>
        <taxon>Spermatophyta</taxon>
        <taxon>Magnoliopsida</taxon>
        <taxon>Trochodendrales</taxon>
        <taxon>Trochodendraceae</taxon>
        <taxon>Tetracentron</taxon>
    </lineage>
</organism>
<dbReference type="AlphaFoldDB" id="A0A835D103"/>
<evidence type="ECO:0000256" key="3">
    <source>
        <dbReference type="ARBA" id="ARBA00022771"/>
    </source>
</evidence>
<evidence type="ECO:0000313" key="13">
    <source>
        <dbReference type="Proteomes" id="UP000655225"/>
    </source>
</evidence>
<accession>A0A835D103</accession>
<dbReference type="PROSITE" id="PS51320">
    <property type="entry name" value="TIFY"/>
    <property type="match status" value="1"/>
</dbReference>
<feature type="compositionally biased region" description="Acidic residues" evidence="10">
    <location>
        <begin position="23"/>
        <end position="35"/>
    </location>
</feature>
<dbReference type="GO" id="GO:0006355">
    <property type="term" value="P:regulation of DNA-templated transcription"/>
    <property type="evidence" value="ECO:0007669"/>
    <property type="project" value="InterPro"/>
</dbReference>
<evidence type="ECO:0000313" key="12">
    <source>
        <dbReference type="EMBL" id="KAF8377396.1"/>
    </source>
</evidence>
<proteinExistence type="predicted"/>
<evidence type="ECO:0000256" key="8">
    <source>
        <dbReference type="ARBA" id="ARBA00023163"/>
    </source>
</evidence>
<dbReference type="OMA" id="HAMEDGG"/>
<evidence type="ECO:0000256" key="1">
    <source>
        <dbReference type="ARBA" id="ARBA00004123"/>
    </source>
</evidence>
<gene>
    <name evidence="12" type="ORF">HHK36_030773</name>
</gene>
<dbReference type="SMART" id="SM00979">
    <property type="entry name" value="TIFY"/>
    <property type="match status" value="1"/>
</dbReference>
<dbReference type="GO" id="GO:0008270">
    <property type="term" value="F:zinc ion binding"/>
    <property type="evidence" value="ECO:0007669"/>
    <property type="project" value="UniProtKB-KW"/>
</dbReference>
<feature type="region of interest" description="Disordered" evidence="10">
    <location>
        <begin position="1"/>
        <end position="36"/>
    </location>
</feature>
<protein>
    <recommendedName>
        <fullName evidence="11">Tify domain-containing protein</fullName>
    </recommendedName>
</protein>
<evidence type="ECO:0000256" key="9">
    <source>
        <dbReference type="ARBA" id="ARBA00023242"/>
    </source>
</evidence>
<dbReference type="InterPro" id="IPR045280">
    <property type="entry name" value="TIFY-like"/>
</dbReference>
<keyword evidence="7" id="KW-0010">Activator</keyword>
<dbReference type="Pfam" id="PF06200">
    <property type="entry name" value="tify"/>
    <property type="match status" value="1"/>
</dbReference>
<dbReference type="GO" id="GO:0005634">
    <property type="term" value="C:nucleus"/>
    <property type="evidence" value="ECO:0007669"/>
    <property type="project" value="UniProtKB-SubCell"/>
</dbReference>
<feature type="domain" description="Tify" evidence="11">
    <location>
        <begin position="81"/>
        <end position="116"/>
    </location>
</feature>
<dbReference type="Pfam" id="PF06203">
    <property type="entry name" value="CCT"/>
    <property type="match status" value="1"/>
</dbReference>